<dbReference type="SUPFAM" id="SSF141523">
    <property type="entry name" value="L,D-transpeptidase catalytic domain-like"/>
    <property type="match status" value="1"/>
</dbReference>
<evidence type="ECO:0000259" key="7">
    <source>
        <dbReference type="PROSITE" id="PS52029"/>
    </source>
</evidence>
<evidence type="ECO:0000313" key="8">
    <source>
        <dbReference type="EMBL" id="HJC04667.1"/>
    </source>
</evidence>
<dbReference type="GO" id="GO:0018104">
    <property type="term" value="P:peptidoglycan-protein cross-linking"/>
    <property type="evidence" value="ECO:0007669"/>
    <property type="project" value="TreeGrafter"/>
</dbReference>
<comment type="caution">
    <text evidence="8">The sequence shown here is derived from an EMBL/GenBank/DDBJ whole genome shotgun (WGS) entry which is preliminary data.</text>
</comment>
<proteinExistence type="predicted"/>
<dbReference type="PROSITE" id="PS52029">
    <property type="entry name" value="LD_TPASE"/>
    <property type="match status" value="1"/>
</dbReference>
<dbReference type="GO" id="GO:0016740">
    <property type="term" value="F:transferase activity"/>
    <property type="evidence" value="ECO:0007669"/>
    <property type="project" value="UniProtKB-KW"/>
</dbReference>
<evidence type="ECO:0000256" key="2">
    <source>
        <dbReference type="ARBA" id="ARBA00022679"/>
    </source>
</evidence>
<dbReference type="GO" id="GO:0071555">
    <property type="term" value="P:cell wall organization"/>
    <property type="evidence" value="ECO:0007669"/>
    <property type="project" value="UniProtKB-UniRule"/>
</dbReference>
<evidence type="ECO:0000256" key="6">
    <source>
        <dbReference type="PROSITE-ProRule" id="PRU01373"/>
    </source>
</evidence>
<keyword evidence="2" id="KW-0808">Transferase</keyword>
<dbReference type="InterPro" id="IPR038063">
    <property type="entry name" value="Transpep_catalytic_dom"/>
</dbReference>
<sequence>MGFYRRNAGRKAAAALGTAVFFVLAMGMVSFAEEGTDTFVTGTRVNGIGIGGLDVDAAKERIEGFYAGEYTLSIKKRGGGQDQIKGTDIDYKVTVPEELSAILDAQNASGRNSGPSVDNTHTLAMTGTFSQEKLTAAIQALPSISGEDIIVTSDARISAYAAGEPFTVIPAVQGNNVDVEKTAALITQAVQNGETSVDLEAAGCYYTVSVWETSPELTALCDAMNQLREREIQYVFGENRESLSGETMASWITGSQGGVVSLDQTKLTAYVTDLAARYDTAGTARTFTTVSGAQKQLTGPYGWKIDVAGEMAALTQLIQSAAGDAAQAETAAAWNGNTLEREPVYSSAAAARGTDWGTTYAEVDLTGQHVYMIKDGAVVWDAPCVTGNLAKNYDTPAGIYSLTYKQKDRVLRGAKQADGSYEYETPVDYWMPFNGGIGFHDANWRGEFGGAIYKTNGSHGCVNLPPSKAAALYELVYKGMPVICYE</sequence>
<dbReference type="Gene3D" id="3.10.20.800">
    <property type="match status" value="1"/>
</dbReference>
<feature type="active site" description="Nucleophile" evidence="6">
    <location>
        <position position="461"/>
    </location>
</feature>
<reference evidence="8" key="1">
    <citation type="journal article" date="2021" name="PeerJ">
        <title>Extensive microbial diversity within the chicken gut microbiome revealed by metagenomics and culture.</title>
        <authorList>
            <person name="Gilroy R."/>
            <person name="Ravi A."/>
            <person name="Getino M."/>
            <person name="Pursley I."/>
            <person name="Horton D.L."/>
            <person name="Alikhan N.F."/>
            <person name="Baker D."/>
            <person name="Gharbi K."/>
            <person name="Hall N."/>
            <person name="Watson M."/>
            <person name="Adriaenssens E.M."/>
            <person name="Foster-Nyarko E."/>
            <person name="Jarju S."/>
            <person name="Secka A."/>
            <person name="Antonio M."/>
            <person name="Oren A."/>
            <person name="Chaudhuri R.R."/>
            <person name="La Ragione R."/>
            <person name="Hildebrand F."/>
            <person name="Pallen M.J."/>
        </authorList>
    </citation>
    <scope>NUCLEOTIDE SEQUENCE</scope>
    <source>
        <strain evidence="8">CHK180-15479</strain>
    </source>
</reference>
<dbReference type="InterPro" id="IPR050979">
    <property type="entry name" value="LD-transpeptidase"/>
</dbReference>
<evidence type="ECO:0000256" key="4">
    <source>
        <dbReference type="ARBA" id="ARBA00022984"/>
    </source>
</evidence>
<dbReference type="Pfam" id="PF03734">
    <property type="entry name" value="YkuD"/>
    <property type="match status" value="1"/>
</dbReference>
<keyword evidence="3 6" id="KW-0133">Cell shape</keyword>
<dbReference type="InterPro" id="IPR038054">
    <property type="entry name" value="LD_TPept-like_central_sf"/>
</dbReference>
<dbReference type="PANTHER" id="PTHR30582:SF33">
    <property type="entry name" value="EXPORTED PROTEIN"/>
    <property type="match status" value="1"/>
</dbReference>
<evidence type="ECO:0000256" key="5">
    <source>
        <dbReference type="ARBA" id="ARBA00023316"/>
    </source>
</evidence>
<dbReference type="PANTHER" id="PTHR30582">
    <property type="entry name" value="L,D-TRANSPEPTIDASE"/>
    <property type="match status" value="1"/>
</dbReference>
<evidence type="ECO:0000256" key="3">
    <source>
        <dbReference type="ARBA" id="ARBA00022960"/>
    </source>
</evidence>
<feature type="active site" description="Proton donor/acceptor" evidence="6">
    <location>
        <position position="440"/>
    </location>
</feature>
<dbReference type="EMBL" id="DWWT01000002">
    <property type="protein sequence ID" value="HJC04667.1"/>
    <property type="molecule type" value="Genomic_DNA"/>
</dbReference>
<keyword evidence="4 6" id="KW-0573">Peptidoglycan synthesis</keyword>
<dbReference type="Pfam" id="PF12229">
    <property type="entry name" value="PG_binding_4"/>
    <property type="match status" value="1"/>
</dbReference>
<dbReference type="SUPFAM" id="SSF143985">
    <property type="entry name" value="L,D-transpeptidase pre-catalytic domain-like"/>
    <property type="match status" value="1"/>
</dbReference>
<name>A0A9D2MYK6_9FIRM</name>
<comment type="pathway">
    <text evidence="1 6">Cell wall biogenesis; peptidoglycan biosynthesis.</text>
</comment>
<dbReference type="InterPro" id="IPR022029">
    <property type="entry name" value="YoaR-like_PG-bd"/>
</dbReference>
<dbReference type="CDD" id="cd16913">
    <property type="entry name" value="YkuD_like"/>
    <property type="match status" value="1"/>
</dbReference>
<accession>A0A9D2MYK6</accession>
<dbReference type="Proteomes" id="UP000823910">
    <property type="component" value="Unassembled WGS sequence"/>
</dbReference>
<organism evidence="8 9">
    <name type="scientific">Candidatus Enterocloster excrementipullorum</name>
    <dbReference type="NCBI Taxonomy" id="2838559"/>
    <lineage>
        <taxon>Bacteria</taxon>
        <taxon>Bacillati</taxon>
        <taxon>Bacillota</taxon>
        <taxon>Clostridia</taxon>
        <taxon>Lachnospirales</taxon>
        <taxon>Lachnospiraceae</taxon>
        <taxon>Enterocloster</taxon>
    </lineage>
</organism>
<evidence type="ECO:0000256" key="1">
    <source>
        <dbReference type="ARBA" id="ARBA00004752"/>
    </source>
</evidence>
<reference evidence="8" key="2">
    <citation type="submission" date="2021-04" db="EMBL/GenBank/DDBJ databases">
        <authorList>
            <person name="Gilroy R."/>
        </authorList>
    </citation>
    <scope>NUCLEOTIDE SEQUENCE</scope>
    <source>
        <strain evidence="8">CHK180-15479</strain>
    </source>
</reference>
<dbReference type="Gene3D" id="2.40.440.10">
    <property type="entry name" value="L,D-transpeptidase catalytic domain-like"/>
    <property type="match status" value="1"/>
</dbReference>
<gene>
    <name evidence="8" type="ORF">H9704_00655</name>
</gene>
<evidence type="ECO:0000313" key="9">
    <source>
        <dbReference type="Proteomes" id="UP000823910"/>
    </source>
</evidence>
<dbReference type="AlphaFoldDB" id="A0A9D2MYK6"/>
<dbReference type="GO" id="GO:0008360">
    <property type="term" value="P:regulation of cell shape"/>
    <property type="evidence" value="ECO:0007669"/>
    <property type="project" value="UniProtKB-UniRule"/>
</dbReference>
<dbReference type="GO" id="GO:0071972">
    <property type="term" value="F:peptidoglycan L,D-transpeptidase activity"/>
    <property type="evidence" value="ECO:0007669"/>
    <property type="project" value="TreeGrafter"/>
</dbReference>
<keyword evidence="5 6" id="KW-0961">Cell wall biogenesis/degradation</keyword>
<feature type="domain" description="L,D-TPase catalytic" evidence="7">
    <location>
        <begin position="359"/>
        <end position="485"/>
    </location>
</feature>
<dbReference type="GO" id="GO:0005576">
    <property type="term" value="C:extracellular region"/>
    <property type="evidence" value="ECO:0007669"/>
    <property type="project" value="TreeGrafter"/>
</dbReference>
<dbReference type="InterPro" id="IPR005490">
    <property type="entry name" value="LD_TPept_cat_dom"/>
</dbReference>
<protein>
    <submittedName>
        <fullName evidence="8">L,D-transpeptidase/peptidoglycan binding protein</fullName>
    </submittedName>
</protein>